<dbReference type="EMBL" id="CP002457">
    <property type="protein sequence ID" value="ADV55926.1"/>
    <property type="molecule type" value="Genomic_DNA"/>
</dbReference>
<dbReference type="Gene3D" id="2.40.50.100">
    <property type="match status" value="1"/>
</dbReference>
<reference evidence="4 5" key="1">
    <citation type="submission" date="2011-01" db="EMBL/GenBank/DDBJ databases">
        <title>Complete sequence of Shewanella putrefaciens 200.</title>
        <authorList>
            <consortium name="US DOE Joint Genome Institute"/>
            <person name="Lucas S."/>
            <person name="Copeland A."/>
            <person name="Lapidus A."/>
            <person name="Cheng J.-F."/>
            <person name="Bruce D."/>
            <person name="Goodwin L."/>
            <person name="Pitluck S."/>
            <person name="Munk A.C."/>
            <person name="Detter J.C."/>
            <person name="Han C."/>
            <person name="Tapia R."/>
            <person name="Land M."/>
            <person name="Hauser L."/>
            <person name="Chang Y.-J."/>
            <person name="Jeffries C."/>
            <person name="Kyrpides N."/>
            <person name="Ivanova N."/>
            <person name="Mikhailova N."/>
            <person name="Kolker E."/>
            <person name="Lawrence C."/>
            <person name="McCue L.A."/>
            <person name="DiChristina T."/>
            <person name="Nealson K."/>
            <person name="Fredrickson J.K."/>
            <person name="Woyke T."/>
        </authorList>
    </citation>
    <scope>NUCLEOTIDE SEQUENCE [LARGE SCALE GENOMIC DNA]</scope>
    <source>
        <strain evidence="4 5">200</strain>
    </source>
</reference>
<dbReference type="Pfam" id="PF26002">
    <property type="entry name" value="Beta-barrel_AprE"/>
    <property type="match status" value="1"/>
</dbReference>
<dbReference type="InterPro" id="IPR050739">
    <property type="entry name" value="MFP"/>
</dbReference>
<dbReference type="KEGG" id="shp:Sput200_3539"/>
<dbReference type="InterPro" id="IPR058982">
    <property type="entry name" value="Beta-barrel_AprE"/>
</dbReference>
<evidence type="ECO:0000313" key="5">
    <source>
        <dbReference type="Proteomes" id="UP000008209"/>
    </source>
</evidence>
<keyword evidence="1" id="KW-0175">Coiled coil</keyword>
<keyword evidence="2" id="KW-0812">Transmembrane</keyword>
<keyword evidence="2" id="KW-1133">Transmembrane helix</keyword>
<name>E6XPZ1_SHEP2</name>
<feature type="transmembrane region" description="Helical" evidence="2">
    <location>
        <begin position="27"/>
        <end position="49"/>
    </location>
</feature>
<dbReference type="PANTHER" id="PTHR30386">
    <property type="entry name" value="MEMBRANE FUSION SUBUNIT OF EMRAB-TOLC MULTIDRUG EFFLUX PUMP"/>
    <property type="match status" value="1"/>
</dbReference>
<gene>
    <name evidence="4" type="ordered locus">Sput200_3539</name>
</gene>
<dbReference type="PATRIC" id="fig|399804.5.peg.3662"/>
<accession>E6XPZ1</accession>
<evidence type="ECO:0000256" key="2">
    <source>
        <dbReference type="SAM" id="Phobius"/>
    </source>
</evidence>
<evidence type="ECO:0000313" key="4">
    <source>
        <dbReference type="EMBL" id="ADV55926.1"/>
    </source>
</evidence>
<keyword evidence="2" id="KW-0472">Membrane</keyword>
<organism evidence="4 5">
    <name type="scientific">Shewanella putrefaciens (strain 200)</name>
    <dbReference type="NCBI Taxonomy" id="399804"/>
    <lineage>
        <taxon>Bacteria</taxon>
        <taxon>Pseudomonadati</taxon>
        <taxon>Pseudomonadota</taxon>
        <taxon>Gammaproteobacteria</taxon>
        <taxon>Alteromonadales</taxon>
        <taxon>Shewanellaceae</taxon>
        <taxon>Shewanella</taxon>
    </lineage>
</organism>
<dbReference type="OrthoDB" id="9775513at2"/>
<evidence type="ECO:0000256" key="1">
    <source>
        <dbReference type="SAM" id="Coils"/>
    </source>
</evidence>
<feature type="domain" description="AprE-like beta-barrel" evidence="3">
    <location>
        <begin position="299"/>
        <end position="393"/>
    </location>
</feature>
<feature type="coiled-coil region" evidence="1">
    <location>
        <begin position="193"/>
        <end position="227"/>
    </location>
</feature>
<protein>
    <submittedName>
        <fullName evidence="4">Bacteriocin type I transporter, HlyD family protein</fullName>
    </submittedName>
</protein>
<proteinExistence type="predicted"/>
<dbReference type="HOGENOM" id="CLU_023976_4_2_6"/>
<dbReference type="Proteomes" id="UP000008209">
    <property type="component" value="Chromosome"/>
</dbReference>
<feature type="coiled-coil region" evidence="1">
    <location>
        <begin position="109"/>
        <end position="136"/>
    </location>
</feature>
<dbReference type="AlphaFoldDB" id="E6XPZ1"/>
<dbReference type="PRINTS" id="PR01490">
    <property type="entry name" value="RTXTOXIND"/>
</dbReference>
<sequence>MATLFRQQVVDEQKQRLYGEISLAQPLSIYTVSVSIFFTVLVVALFLYFSHYARKETVRGYLVPDKGVIKTYANRNGNVEVLHVKEGANVNAGDPLVTVIIRSSMTSGIELSEVLINELKHQQQILNEEIKNNSALNLSETKRLEKRLSDLIESMAVVSRQKALLDDKLTIQINQNKQHDKLYKDGYLSELDYQFQLSKLIEVKQELENVESNRVSINSELNQTRSELASLPFQFNLKQSDVHKRQSDIQKQLNEAENSYRFVVRAQESGTVASVSVVEGEFIANNRPLMSIIPKGSSLVAELLLPTRSAGFVKQGDEARLRFDAFPYQRFGFLHSEVLRVDKALLLDGEADLPVKLTEPVYRIRTTLSAQDMQAYGEAFPLRSGMLLEADIVLDKRTLLDWLLDPIYSLRGRVS</sequence>
<dbReference type="PANTHER" id="PTHR30386:SF28">
    <property type="entry name" value="EXPORTED PROTEIN"/>
    <property type="match status" value="1"/>
</dbReference>
<evidence type="ECO:0000259" key="3">
    <source>
        <dbReference type="Pfam" id="PF26002"/>
    </source>
</evidence>